<name>U5Y4Z8_PHYHI</name>
<dbReference type="AlphaFoldDB" id="U5Y4Z8"/>
<accession>U5Y4Z8</accession>
<evidence type="ECO:0000313" key="3">
    <source>
        <dbReference type="EMBL" id="AGZ84876.1"/>
    </source>
</evidence>
<evidence type="ECO:0000259" key="2">
    <source>
        <dbReference type="Pfam" id="PF18488"/>
    </source>
</evidence>
<evidence type="ECO:0000256" key="1">
    <source>
        <dbReference type="SAM" id="SignalP"/>
    </source>
</evidence>
<feature type="domain" description="PexRD2 WYL" evidence="2">
    <location>
        <begin position="63"/>
        <end position="119"/>
    </location>
</feature>
<protein>
    <submittedName>
        <fullName evidence="3">RXLR-class effector Avh247-like protein</fullName>
    </submittedName>
</protein>
<dbReference type="InterPro" id="IPR040691">
    <property type="entry name" value="PexRD2_WYL"/>
</dbReference>
<keyword evidence="1" id="KW-0732">Signal</keyword>
<dbReference type="Pfam" id="PF18488">
    <property type="entry name" value="WYL_3"/>
    <property type="match status" value="1"/>
</dbReference>
<dbReference type="Gene3D" id="1.10.10.2470">
    <property type="match status" value="1"/>
</dbReference>
<reference evidence="3" key="1">
    <citation type="journal article" date="2013" name="PLoS ONE">
        <title>Evolution of RXLR-Class Effectors in the Oomycete Plant Pathogen Phytophthora ramorum.</title>
        <authorList>
            <person name="Goss E.M."/>
            <person name="Press C.M."/>
            <person name="Grunwald N.J."/>
        </authorList>
    </citation>
    <scope>NUCLEOTIDE SEQUENCE</scope>
    <source>
        <strain evidence="3">P3822</strain>
    </source>
</reference>
<feature type="signal peptide" evidence="1">
    <location>
        <begin position="1"/>
        <end position="22"/>
    </location>
</feature>
<sequence>MRLSHIVVATMATFLLTTDAFATTTDVNQAKIAQVASLDGPRLRLLRTHPGGNDFEERGGNSLFKSMRKAGTTIDDYAETLGIASKMKEVERSGRGWSQLQHSSEFRKYVDYLNYLKSKKK</sequence>
<feature type="chain" id="PRO_5004666978" evidence="1">
    <location>
        <begin position="23"/>
        <end position="121"/>
    </location>
</feature>
<gene>
    <name evidence="3" type="primary">Avh247</name>
</gene>
<dbReference type="EMBL" id="KF273370">
    <property type="protein sequence ID" value="AGZ84876.1"/>
    <property type="molecule type" value="Genomic_DNA"/>
</dbReference>
<organism evidence="3">
    <name type="scientific">Phytophthora hibernalis</name>
    <dbReference type="NCBI Taxonomy" id="175300"/>
    <lineage>
        <taxon>Eukaryota</taxon>
        <taxon>Sar</taxon>
        <taxon>Stramenopiles</taxon>
        <taxon>Oomycota</taxon>
        <taxon>Peronosporomycetes</taxon>
        <taxon>Peronosporales</taxon>
        <taxon>Peronosporaceae</taxon>
        <taxon>Phytophthora</taxon>
    </lineage>
</organism>
<proteinExistence type="predicted"/>